<evidence type="ECO:0000313" key="11">
    <source>
        <dbReference type="Proteomes" id="UP001610334"/>
    </source>
</evidence>
<keyword evidence="5" id="KW-0547">Nucleotide-binding</keyword>
<dbReference type="Gene3D" id="3.30.470.20">
    <property type="entry name" value="ATP-grasp fold, B domain"/>
    <property type="match status" value="1"/>
</dbReference>
<evidence type="ECO:0000256" key="1">
    <source>
        <dbReference type="ARBA" id="ARBA00001946"/>
    </source>
</evidence>
<organism evidence="10 11">
    <name type="scientific">Aspergillus granulosus</name>
    <dbReference type="NCBI Taxonomy" id="176169"/>
    <lineage>
        <taxon>Eukaryota</taxon>
        <taxon>Fungi</taxon>
        <taxon>Dikarya</taxon>
        <taxon>Ascomycota</taxon>
        <taxon>Pezizomycotina</taxon>
        <taxon>Eurotiomycetes</taxon>
        <taxon>Eurotiomycetidae</taxon>
        <taxon>Eurotiales</taxon>
        <taxon>Aspergillaceae</taxon>
        <taxon>Aspergillus</taxon>
        <taxon>Aspergillus subgen. Nidulantes</taxon>
    </lineage>
</organism>
<dbReference type="Pfam" id="PF01326">
    <property type="entry name" value="PPDK_N"/>
    <property type="match status" value="1"/>
</dbReference>
<comment type="similarity">
    <text evidence="2">Belongs to the PEP-utilizing enzyme family.</text>
</comment>
<evidence type="ECO:0000313" key="10">
    <source>
        <dbReference type="EMBL" id="KAL2814767.1"/>
    </source>
</evidence>
<keyword evidence="8" id="KW-0460">Magnesium</keyword>
<feature type="domain" description="Pyruvate phosphate dikinase AMP/ATP-binding" evidence="9">
    <location>
        <begin position="1"/>
        <end position="118"/>
    </location>
</feature>
<dbReference type="Proteomes" id="UP001610334">
    <property type="component" value="Unassembled WGS sequence"/>
</dbReference>
<evidence type="ECO:0000256" key="5">
    <source>
        <dbReference type="ARBA" id="ARBA00022741"/>
    </source>
</evidence>
<comment type="cofactor">
    <cofactor evidence="1">
        <name>Mg(2+)</name>
        <dbReference type="ChEBI" id="CHEBI:18420"/>
    </cofactor>
</comment>
<protein>
    <recommendedName>
        <fullName evidence="9">Pyruvate phosphate dikinase AMP/ATP-binding domain-containing protein</fullName>
    </recommendedName>
</protein>
<gene>
    <name evidence="10" type="ORF">BJX63DRAFT_431160</name>
</gene>
<comment type="caution">
    <text evidence="10">The sequence shown here is derived from an EMBL/GenBank/DDBJ whole genome shotgun (WGS) entry which is preliminary data.</text>
</comment>
<dbReference type="PANTHER" id="PTHR43030:SF1">
    <property type="entry name" value="PHOSPHOENOLPYRUVATE SYNTHASE"/>
    <property type="match status" value="1"/>
</dbReference>
<keyword evidence="4" id="KW-0479">Metal-binding</keyword>
<dbReference type="EMBL" id="JBFXLT010000031">
    <property type="protein sequence ID" value="KAL2814767.1"/>
    <property type="molecule type" value="Genomic_DNA"/>
</dbReference>
<evidence type="ECO:0000256" key="3">
    <source>
        <dbReference type="ARBA" id="ARBA00022679"/>
    </source>
</evidence>
<evidence type="ECO:0000256" key="8">
    <source>
        <dbReference type="ARBA" id="ARBA00022842"/>
    </source>
</evidence>
<keyword evidence="3" id="KW-0808">Transferase</keyword>
<dbReference type="PANTHER" id="PTHR43030">
    <property type="entry name" value="PHOSPHOENOLPYRUVATE SYNTHASE"/>
    <property type="match status" value="1"/>
</dbReference>
<dbReference type="InterPro" id="IPR002192">
    <property type="entry name" value="PPDK_AMP/ATP-bd"/>
</dbReference>
<sequence>MVRADASGSGVMFTLDTESGFDKVVLINAAFGLGENVVQGTVNPDEYQVFKPLLGDANLVPIIDKNCGEKAVKMVVGSKDTPTYNVPTSKAERAAFVLSDNKILQLAHWACIIEKHYKP</sequence>
<keyword evidence="7" id="KW-0067">ATP-binding</keyword>
<name>A0ABR4HJ58_9EURO</name>
<proteinExistence type="inferred from homology"/>
<evidence type="ECO:0000256" key="7">
    <source>
        <dbReference type="ARBA" id="ARBA00022840"/>
    </source>
</evidence>
<evidence type="ECO:0000256" key="4">
    <source>
        <dbReference type="ARBA" id="ARBA00022723"/>
    </source>
</evidence>
<accession>A0ABR4HJ58</accession>
<reference evidence="10 11" key="1">
    <citation type="submission" date="2024-07" db="EMBL/GenBank/DDBJ databases">
        <title>Section-level genome sequencing and comparative genomics of Aspergillus sections Usti and Cavernicolus.</title>
        <authorList>
            <consortium name="Lawrence Berkeley National Laboratory"/>
            <person name="Nybo J.L."/>
            <person name="Vesth T.C."/>
            <person name="Theobald S."/>
            <person name="Frisvad J.C."/>
            <person name="Larsen T.O."/>
            <person name="Kjaerboelling I."/>
            <person name="Rothschild-Mancinelli K."/>
            <person name="Lyhne E.K."/>
            <person name="Kogle M.E."/>
            <person name="Barry K."/>
            <person name="Clum A."/>
            <person name="Na H."/>
            <person name="Ledsgaard L."/>
            <person name="Lin J."/>
            <person name="Lipzen A."/>
            <person name="Kuo A."/>
            <person name="Riley R."/>
            <person name="Mondo S."/>
            <person name="Labutti K."/>
            <person name="Haridas S."/>
            <person name="Pangalinan J."/>
            <person name="Salamov A.A."/>
            <person name="Simmons B.A."/>
            <person name="Magnuson J.K."/>
            <person name="Chen J."/>
            <person name="Drula E."/>
            <person name="Henrissat B."/>
            <person name="Wiebenga A."/>
            <person name="Lubbers R.J."/>
            <person name="Gomes A.C."/>
            <person name="Makela M.R."/>
            <person name="Stajich J."/>
            <person name="Grigoriev I.V."/>
            <person name="Mortensen U.H."/>
            <person name="De Vries R.P."/>
            <person name="Baker S.E."/>
            <person name="Andersen M.R."/>
        </authorList>
    </citation>
    <scope>NUCLEOTIDE SEQUENCE [LARGE SCALE GENOMIC DNA]</scope>
    <source>
        <strain evidence="10 11">CBS 588.65</strain>
    </source>
</reference>
<evidence type="ECO:0000259" key="9">
    <source>
        <dbReference type="Pfam" id="PF01326"/>
    </source>
</evidence>
<keyword evidence="11" id="KW-1185">Reference proteome</keyword>
<evidence type="ECO:0000256" key="2">
    <source>
        <dbReference type="ARBA" id="ARBA00007837"/>
    </source>
</evidence>
<evidence type="ECO:0000256" key="6">
    <source>
        <dbReference type="ARBA" id="ARBA00022777"/>
    </source>
</evidence>
<keyword evidence="6" id="KW-0418">Kinase</keyword>
<dbReference type="SUPFAM" id="SSF56059">
    <property type="entry name" value="Glutathione synthetase ATP-binding domain-like"/>
    <property type="match status" value="1"/>
</dbReference>
<dbReference type="InterPro" id="IPR006319">
    <property type="entry name" value="PEP_synth"/>
</dbReference>